<sequence length="172" mass="18782">MRPEGSRNRARGQACVEFALLLLVFGLVLLAIYDFSCAIRANTVISNVSREGANLAARPAPGTQPDLQGIMDLLAATAQPLDMAQRGMMYITEVQGDTIQAQEAWNKGALRVDSRIGTYTPGGAHPKALDLDALKLESGERAFVVEVFYAYRSLFSGSMVTLDKQFYSRTVF</sequence>
<evidence type="ECO:0000259" key="2">
    <source>
        <dbReference type="Pfam" id="PF07811"/>
    </source>
</evidence>
<dbReference type="RefSeq" id="WP_135872466.1">
    <property type="nucleotide sequence ID" value="NZ_SRSC01000005.1"/>
</dbReference>
<proteinExistence type="predicted"/>
<keyword evidence="4" id="KW-1185">Reference proteome</keyword>
<evidence type="ECO:0000256" key="1">
    <source>
        <dbReference type="SAM" id="Phobius"/>
    </source>
</evidence>
<evidence type="ECO:0000313" key="4">
    <source>
        <dbReference type="Proteomes" id="UP000306416"/>
    </source>
</evidence>
<feature type="transmembrane region" description="Helical" evidence="1">
    <location>
        <begin position="12"/>
        <end position="33"/>
    </location>
</feature>
<name>A0A4S1CA55_9BACT</name>
<dbReference type="AlphaFoldDB" id="A0A4S1CA55"/>
<evidence type="ECO:0000313" key="3">
    <source>
        <dbReference type="EMBL" id="TGU70168.1"/>
    </source>
</evidence>
<dbReference type="Pfam" id="PF07811">
    <property type="entry name" value="TadE"/>
    <property type="match status" value="1"/>
</dbReference>
<gene>
    <name evidence="3" type="ORF">E4633_18385</name>
</gene>
<comment type="caution">
    <text evidence="3">The sequence shown here is derived from an EMBL/GenBank/DDBJ whole genome shotgun (WGS) entry which is preliminary data.</text>
</comment>
<dbReference type="Proteomes" id="UP000306416">
    <property type="component" value="Unassembled WGS sequence"/>
</dbReference>
<accession>A0A4S1CA55</accession>
<dbReference type="InterPro" id="IPR012495">
    <property type="entry name" value="TadE-like_dom"/>
</dbReference>
<protein>
    <submittedName>
        <fullName evidence="3">Pilus assembly protein</fullName>
    </submittedName>
</protein>
<dbReference type="EMBL" id="SRSC01000005">
    <property type="protein sequence ID" value="TGU70168.1"/>
    <property type="molecule type" value="Genomic_DNA"/>
</dbReference>
<organism evidence="3 4">
    <name type="scientific">Geomonas terrae</name>
    <dbReference type="NCBI Taxonomy" id="2562681"/>
    <lineage>
        <taxon>Bacteria</taxon>
        <taxon>Pseudomonadati</taxon>
        <taxon>Thermodesulfobacteriota</taxon>
        <taxon>Desulfuromonadia</taxon>
        <taxon>Geobacterales</taxon>
        <taxon>Geobacteraceae</taxon>
        <taxon>Geomonas</taxon>
    </lineage>
</organism>
<keyword evidence="1" id="KW-0812">Transmembrane</keyword>
<keyword evidence="1" id="KW-1133">Transmembrane helix</keyword>
<reference evidence="3 4" key="1">
    <citation type="submission" date="2019-04" db="EMBL/GenBank/DDBJ databases">
        <title>Geobacter oryzae sp. nov., ferric-reducing bacteria isolated from paddy soil.</title>
        <authorList>
            <person name="Xu Z."/>
            <person name="Masuda Y."/>
            <person name="Itoh H."/>
            <person name="Senoo K."/>
        </authorList>
    </citation>
    <scope>NUCLEOTIDE SEQUENCE [LARGE SCALE GENOMIC DNA]</scope>
    <source>
        <strain evidence="3 4">Red111</strain>
    </source>
</reference>
<keyword evidence="1" id="KW-0472">Membrane</keyword>
<feature type="domain" description="TadE-like" evidence="2">
    <location>
        <begin position="12"/>
        <end position="53"/>
    </location>
</feature>